<dbReference type="SUPFAM" id="SSF52833">
    <property type="entry name" value="Thioredoxin-like"/>
    <property type="match status" value="1"/>
</dbReference>
<keyword evidence="2" id="KW-0575">Peroxidase</keyword>
<reference evidence="8" key="1">
    <citation type="journal article" date="2020" name="Stud. Mycol.">
        <title>101 Dothideomycetes genomes: a test case for predicting lifestyles and emergence of pathogens.</title>
        <authorList>
            <person name="Haridas S."/>
            <person name="Albert R."/>
            <person name="Binder M."/>
            <person name="Bloem J."/>
            <person name="Labutti K."/>
            <person name="Salamov A."/>
            <person name="Andreopoulos B."/>
            <person name="Baker S."/>
            <person name="Barry K."/>
            <person name="Bills G."/>
            <person name="Bluhm B."/>
            <person name="Cannon C."/>
            <person name="Castanera R."/>
            <person name="Culley D."/>
            <person name="Daum C."/>
            <person name="Ezra D."/>
            <person name="Gonzalez J."/>
            <person name="Henrissat B."/>
            <person name="Kuo A."/>
            <person name="Liang C."/>
            <person name="Lipzen A."/>
            <person name="Lutzoni F."/>
            <person name="Magnuson J."/>
            <person name="Mondo S."/>
            <person name="Nolan M."/>
            <person name="Ohm R."/>
            <person name="Pangilinan J."/>
            <person name="Park H.-J."/>
            <person name="Ramirez L."/>
            <person name="Alfaro M."/>
            <person name="Sun H."/>
            <person name="Tritt A."/>
            <person name="Yoshinaga Y."/>
            <person name="Zwiers L.-H."/>
            <person name="Turgeon B."/>
            <person name="Goodwin S."/>
            <person name="Spatafora J."/>
            <person name="Crous P."/>
            <person name="Grigoriev I."/>
        </authorList>
    </citation>
    <scope>NUCLEOTIDE SEQUENCE</scope>
    <source>
        <strain evidence="8">CBS 627.86</strain>
    </source>
</reference>
<feature type="domain" description="Redoxin" evidence="7">
    <location>
        <begin position="15"/>
        <end position="65"/>
    </location>
</feature>
<name>A0A6A5YGG4_9PLEO</name>
<keyword evidence="9" id="KW-1185">Reference proteome</keyword>
<dbReference type="PANTHER" id="PTHR10430">
    <property type="entry name" value="PEROXIREDOXIN"/>
    <property type="match status" value="1"/>
</dbReference>
<dbReference type="OrthoDB" id="195498at2759"/>
<evidence type="ECO:0000256" key="3">
    <source>
        <dbReference type="ARBA" id="ARBA00022862"/>
    </source>
</evidence>
<dbReference type="GO" id="GO:0042744">
    <property type="term" value="P:hydrogen peroxide catabolic process"/>
    <property type="evidence" value="ECO:0007669"/>
    <property type="project" value="TreeGrafter"/>
</dbReference>
<dbReference type="AlphaFoldDB" id="A0A6A5YGG4"/>
<evidence type="ECO:0000256" key="2">
    <source>
        <dbReference type="ARBA" id="ARBA00022559"/>
    </source>
</evidence>
<feature type="active site" description="Cysteine sulfenic acid (-SOH) intermediate" evidence="6">
    <location>
        <position position="23"/>
    </location>
</feature>
<dbReference type="PROSITE" id="PS51257">
    <property type="entry name" value="PROKAR_LIPOPROTEIN"/>
    <property type="match status" value="1"/>
</dbReference>
<dbReference type="GO" id="GO:0045454">
    <property type="term" value="P:cell redox homeostasis"/>
    <property type="evidence" value="ECO:0007669"/>
    <property type="project" value="TreeGrafter"/>
</dbReference>
<keyword evidence="5" id="KW-0676">Redox-active center</keyword>
<evidence type="ECO:0000259" key="7">
    <source>
        <dbReference type="Pfam" id="PF08534"/>
    </source>
</evidence>
<comment type="similarity">
    <text evidence="1">Belongs to the peroxiredoxin family. Prx5 subfamily.</text>
</comment>
<organism evidence="8 9">
    <name type="scientific">Lophiotrema nucula</name>
    <dbReference type="NCBI Taxonomy" id="690887"/>
    <lineage>
        <taxon>Eukaryota</taxon>
        <taxon>Fungi</taxon>
        <taxon>Dikarya</taxon>
        <taxon>Ascomycota</taxon>
        <taxon>Pezizomycotina</taxon>
        <taxon>Dothideomycetes</taxon>
        <taxon>Pleosporomycetidae</taxon>
        <taxon>Pleosporales</taxon>
        <taxon>Lophiotremataceae</taxon>
        <taxon>Lophiotrema</taxon>
    </lineage>
</organism>
<dbReference type="EMBL" id="ML977365">
    <property type="protein sequence ID" value="KAF2106196.1"/>
    <property type="molecule type" value="Genomic_DNA"/>
</dbReference>
<dbReference type="GO" id="GO:0008379">
    <property type="term" value="F:thioredoxin peroxidase activity"/>
    <property type="evidence" value="ECO:0007669"/>
    <property type="project" value="InterPro"/>
</dbReference>
<dbReference type="InterPro" id="IPR037944">
    <property type="entry name" value="PRX5-like"/>
</dbReference>
<evidence type="ECO:0000256" key="4">
    <source>
        <dbReference type="ARBA" id="ARBA00023002"/>
    </source>
</evidence>
<evidence type="ECO:0000256" key="5">
    <source>
        <dbReference type="ARBA" id="ARBA00023284"/>
    </source>
</evidence>
<evidence type="ECO:0000256" key="1">
    <source>
        <dbReference type="ARBA" id="ARBA00010505"/>
    </source>
</evidence>
<gene>
    <name evidence="8" type="ORF">BDV96DRAFT_591331</name>
</gene>
<evidence type="ECO:0000313" key="8">
    <source>
        <dbReference type="EMBL" id="KAF2106196.1"/>
    </source>
</evidence>
<dbReference type="GO" id="GO:0034599">
    <property type="term" value="P:cellular response to oxidative stress"/>
    <property type="evidence" value="ECO:0007669"/>
    <property type="project" value="InterPro"/>
</dbReference>
<protein>
    <recommendedName>
        <fullName evidence="7">Redoxin domain-containing protein</fullName>
    </recommendedName>
</protein>
<evidence type="ECO:0000313" key="9">
    <source>
        <dbReference type="Proteomes" id="UP000799770"/>
    </source>
</evidence>
<dbReference type="PANTHER" id="PTHR10430:SF16">
    <property type="entry name" value="PEROXIREDOXIN-5, MITOCHONDRIAL"/>
    <property type="match status" value="1"/>
</dbReference>
<dbReference type="InterPro" id="IPR013740">
    <property type="entry name" value="Redoxin"/>
</dbReference>
<dbReference type="GO" id="GO:0005737">
    <property type="term" value="C:cytoplasm"/>
    <property type="evidence" value="ECO:0007669"/>
    <property type="project" value="TreeGrafter"/>
</dbReference>
<sequence length="92" mass="9923">MPLRNGPARKLSSSPPGAFTSSCQARHLPPFIEQYDKLKAKGVDIVTCIGYNDGWTMCAWGKVNGISNDDIVGYQCVSCRVSTTLTFGGSYS</sequence>
<dbReference type="Gene3D" id="3.40.30.10">
    <property type="entry name" value="Glutaredoxin"/>
    <property type="match status" value="1"/>
</dbReference>
<dbReference type="Pfam" id="PF08534">
    <property type="entry name" value="Redoxin"/>
    <property type="match status" value="1"/>
</dbReference>
<dbReference type="InterPro" id="IPR036249">
    <property type="entry name" value="Thioredoxin-like_sf"/>
</dbReference>
<proteinExistence type="inferred from homology"/>
<evidence type="ECO:0000256" key="6">
    <source>
        <dbReference type="PIRSR" id="PIRSR637944-1"/>
    </source>
</evidence>
<dbReference type="Proteomes" id="UP000799770">
    <property type="component" value="Unassembled WGS sequence"/>
</dbReference>
<accession>A0A6A5YGG4</accession>
<keyword evidence="3" id="KW-0049">Antioxidant</keyword>
<keyword evidence="4" id="KW-0560">Oxidoreductase</keyword>